<keyword evidence="2" id="KW-1185">Reference proteome</keyword>
<dbReference type="EMBL" id="VCLA01000157">
    <property type="protein sequence ID" value="MQT02803.1"/>
    <property type="molecule type" value="Genomic_DNA"/>
</dbReference>
<organism evidence="1 2">
    <name type="scientific">Streptomyces jumonjinensis</name>
    <dbReference type="NCBI Taxonomy" id="1945"/>
    <lineage>
        <taxon>Bacteria</taxon>
        <taxon>Bacillati</taxon>
        <taxon>Actinomycetota</taxon>
        <taxon>Actinomycetes</taxon>
        <taxon>Kitasatosporales</taxon>
        <taxon>Streptomycetaceae</taxon>
        <taxon>Streptomyces</taxon>
    </lineage>
</organism>
<dbReference type="AlphaFoldDB" id="A0A646KKP5"/>
<dbReference type="Proteomes" id="UP000419138">
    <property type="component" value="Unassembled WGS sequence"/>
</dbReference>
<gene>
    <name evidence="1" type="ORF">FF041_22205</name>
</gene>
<protein>
    <submittedName>
        <fullName evidence="1">Uncharacterized protein</fullName>
    </submittedName>
</protein>
<accession>A0A646KKP5</accession>
<dbReference type="RefSeq" id="WP_153524377.1">
    <property type="nucleotide sequence ID" value="NZ_JBEPDZ010000038.1"/>
</dbReference>
<comment type="caution">
    <text evidence="1">The sequence shown here is derived from an EMBL/GenBank/DDBJ whole genome shotgun (WGS) entry which is preliminary data.</text>
</comment>
<sequence length="174" mass="19265">MSAHRASPDEPWPGWSTSRAAQAAYGEHLVRIGQLVPALLYMHVMDRQGLAAAHSARRQDLIDSQTRSLAMECRDDLLETAAVLDALALCHGHGTYLPRPYQDDSANPVPQDVELRTDASDVADQLVRHDHQHPSTTGDIPPALENGCTDAERDAVRAYARREWIASQERWPGI</sequence>
<name>A0A646KKP5_STRJU</name>
<proteinExistence type="predicted"/>
<evidence type="ECO:0000313" key="2">
    <source>
        <dbReference type="Proteomes" id="UP000419138"/>
    </source>
</evidence>
<evidence type="ECO:0000313" key="1">
    <source>
        <dbReference type="EMBL" id="MQT02803.1"/>
    </source>
</evidence>
<reference evidence="1 2" key="1">
    <citation type="submission" date="2019-05" db="EMBL/GenBank/DDBJ databases">
        <title>Comparative genomics and metabolomics analyses of clavulanic acid producing Streptomyces species provides insight into specialized metabolism and evolution of beta-lactam biosynthetic gene clusters.</title>
        <authorList>
            <person name="Moore M.A."/>
            <person name="Cruz-Morales P."/>
            <person name="Barona Gomez F."/>
            <person name="Kapil T."/>
        </authorList>
    </citation>
    <scope>NUCLEOTIDE SEQUENCE [LARGE SCALE GENOMIC DNA]</scope>
    <source>
        <strain evidence="1 2">NRRL 5741</strain>
    </source>
</reference>
<dbReference type="OrthoDB" id="4197911at2"/>